<feature type="domain" description="DDE-1" evidence="1">
    <location>
        <begin position="2"/>
        <end position="63"/>
    </location>
</feature>
<dbReference type="Pfam" id="PF03184">
    <property type="entry name" value="DDE_1"/>
    <property type="match status" value="1"/>
</dbReference>
<organism evidence="2 3">
    <name type="scientific">Morchella conica CCBAS932</name>
    <dbReference type="NCBI Taxonomy" id="1392247"/>
    <lineage>
        <taxon>Eukaryota</taxon>
        <taxon>Fungi</taxon>
        <taxon>Dikarya</taxon>
        <taxon>Ascomycota</taxon>
        <taxon>Pezizomycotina</taxon>
        <taxon>Pezizomycetes</taxon>
        <taxon>Pezizales</taxon>
        <taxon>Morchellaceae</taxon>
        <taxon>Morchella</taxon>
    </lineage>
</organism>
<dbReference type="OrthoDB" id="5425161at2759"/>
<proteinExistence type="predicted"/>
<dbReference type="InterPro" id="IPR004875">
    <property type="entry name" value="DDE_SF_endonuclease_dom"/>
</dbReference>
<dbReference type="InParanoid" id="A0A3N4L1M7"/>
<accession>A0A3N4L1M7</accession>
<dbReference type="Proteomes" id="UP000277580">
    <property type="component" value="Unassembled WGS sequence"/>
</dbReference>
<keyword evidence="3" id="KW-1185">Reference proteome</keyword>
<dbReference type="EMBL" id="ML119108">
    <property type="protein sequence ID" value="RPB16717.1"/>
    <property type="molecule type" value="Genomic_DNA"/>
</dbReference>
<evidence type="ECO:0000313" key="3">
    <source>
        <dbReference type="Proteomes" id="UP000277580"/>
    </source>
</evidence>
<dbReference type="AlphaFoldDB" id="A0A3N4L1M7"/>
<reference evidence="2 3" key="1">
    <citation type="journal article" date="2018" name="Nat. Ecol. Evol.">
        <title>Pezizomycetes genomes reveal the molecular basis of ectomycorrhizal truffle lifestyle.</title>
        <authorList>
            <person name="Murat C."/>
            <person name="Payen T."/>
            <person name="Noel B."/>
            <person name="Kuo A."/>
            <person name="Morin E."/>
            <person name="Chen J."/>
            <person name="Kohler A."/>
            <person name="Krizsan K."/>
            <person name="Balestrini R."/>
            <person name="Da Silva C."/>
            <person name="Montanini B."/>
            <person name="Hainaut M."/>
            <person name="Levati E."/>
            <person name="Barry K.W."/>
            <person name="Belfiori B."/>
            <person name="Cichocki N."/>
            <person name="Clum A."/>
            <person name="Dockter R.B."/>
            <person name="Fauchery L."/>
            <person name="Guy J."/>
            <person name="Iotti M."/>
            <person name="Le Tacon F."/>
            <person name="Lindquist E.A."/>
            <person name="Lipzen A."/>
            <person name="Malagnac F."/>
            <person name="Mello A."/>
            <person name="Molinier V."/>
            <person name="Miyauchi S."/>
            <person name="Poulain J."/>
            <person name="Riccioni C."/>
            <person name="Rubini A."/>
            <person name="Sitrit Y."/>
            <person name="Splivallo R."/>
            <person name="Traeger S."/>
            <person name="Wang M."/>
            <person name="Zifcakova L."/>
            <person name="Wipf D."/>
            <person name="Zambonelli A."/>
            <person name="Paolocci F."/>
            <person name="Nowrousian M."/>
            <person name="Ottonello S."/>
            <person name="Baldrian P."/>
            <person name="Spatafora J.W."/>
            <person name="Henrissat B."/>
            <person name="Nagy L.G."/>
            <person name="Aury J.M."/>
            <person name="Wincker P."/>
            <person name="Grigoriev I.V."/>
            <person name="Bonfante P."/>
            <person name="Martin F.M."/>
        </authorList>
    </citation>
    <scope>NUCLEOTIDE SEQUENCE [LARGE SCALE GENOMIC DNA]</scope>
    <source>
        <strain evidence="2 3">CCBAS932</strain>
    </source>
</reference>
<protein>
    <recommendedName>
        <fullName evidence="1">DDE-1 domain-containing protein</fullName>
    </recommendedName>
</protein>
<sequence length="73" mass="8173">MHSTHILQPLDVGLFGPLQRHYTNALDDWAQNGNTGIHKGTFFPLLMQARTFTHTPKNILSAFKATGIYPLNP</sequence>
<dbReference type="GO" id="GO:0003676">
    <property type="term" value="F:nucleic acid binding"/>
    <property type="evidence" value="ECO:0007669"/>
    <property type="project" value="InterPro"/>
</dbReference>
<evidence type="ECO:0000313" key="2">
    <source>
        <dbReference type="EMBL" id="RPB16717.1"/>
    </source>
</evidence>
<gene>
    <name evidence="2" type="ORF">P167DRAFT_480848</name>
</gene>
<feature type="non-terminal residue" evidence="2">
    <location>
        <position position="73"/>
    </location>
</feature>
<dbReference type="STRING" id="1392247.A0A3N4L1M7"/>
<name>A0A3N4L1M7_9PEZI</name>
<evidence type="ECO:0000259" key="1">
    <source>
        <dbReference type="Pfam" id="PF03184"/>
    </source>
</evidence>